<dbReference type="Proteomes" id="UP001530377">
    <property type="component" value="Unassembled WGS sequence"/>
</dbReference>
<reference evidence="1 2" key="1">
    <citation type="submission" date="2024-10" db="EMBL/GenBank/DDBJ databases">
        <title>Updated reference genomes for cyclostephanoid diatoms.</title>
        <authorList>
            <person name="Roberts W.R."/>
            <person name="Alverson A.J."/>
        </authorList>
    </citation>
    <scope>NUCLEOTIDE SEQUENCE [LARGE SCALE GENOMIC DNA]</scope>
    <source>
        <strain evidence="1 2">AJA228-03</strain>
    </source>
</reference>
<evidence type="ECO:0000313" key="2">
    <source>
        <dbReference type="Proteomes" id="UP001530377"/>
    </source>
</evidence>
<organism evidence="1 2">
    <name type="scientific">Cyclostephanos tholiformis</name>
    <dbReference type="NCBI Taxonomy" id="382380"/>
    <lineage>
        <taxon>Eukaryota</taxon>
        <taxon>Sar</taxon>
        <taxon>Stramenopiles</taxon>
        <taxon>Ochrophyta</taxon>
        <taxon>Bacillariophyta</taxon>
        <taxon>Coscinodiscophyceae</taxon>
        <taxon>Thalassiosirophycidae</taxon>
        <taxon>Stephanodiscales</taxon>
        <taxon>Stephanodiscaceae</taxon>
        <taxon>Cyclostephanos</taxon>
    </lineage>
</organism>
<name>A0ABD3RGE2_9STRA</name>
<dbReference type="EMBL" id="JALLPB020000217">
    <property type="protein sequence ID" value="KAL3812094.1"/>
    <property type="molecule type" value="Genomic_DNA"/>
</dbReference>
<protein>
    <submittedName>
        <fullName evidence="1">Uncharacterized protein</fullName>
    </submittedName>
</protein>
<accession>A0ABD3RGE2</accession>
<evidence type="ECO:0000313" key="1">
    <source>
        <dbReference type="EMBL" id="KAL3812094.1"/>
    </source>
</evidence>
<sequence>MAALQPLRDYIRRNVDNLRSSPCLLISSSPPPDSSTKAVADIKLQRQQDEPRARAFVERNAQHLALEFNLRTVPCHISSAYPTMASVNESVSLAKRAGLKGRGGGGGGGAESGQGLIIGLGSGAAMVGQGTKRLDYSCAPTMAHVAAAALAIVLDIARSLDSVTSVGTENNVDLHDLVKVEMKEVASLFTSVLKLATYEATNVGGDKDDNNAKLAQRHLLDAIPRISLVIELSSLITNMPLTTAGTLPQKLANSLLPTHFPQCHLITFLASTLPGLCDVISESSSSGRNGSMVRMVTTSITENGKPTDVSQMSSLSSWSSLLTTEAGIPSMASLAYGTPDVNSLVGKLDLYEALMASLSGVVTYGRGRDDQWLMEDVLRRSLLR</sequence>
<keyword evidence="2" id="KW-1185">Reference proteome</keyword>
<proteinExistence type="predicted"/>
<gene>
    <name evidence="1" type="ORF">ACHAXA_002791</name>
</gene>
<dbReference type="AlphaFoldDB" id="A0ABD3RGE2"/>
<comment type="caution">
    <text evidence="1">The sequence shown here is derived from an EMBL/GenBank/DDBJ whole genome shotgun (WGS) entry which is preliminary data.</text>
</comment>